<dbReference type="RefSeq" id="WP_380102022.1">
    <property type="nucleotide sequence ID" value="NZ_JBHRZG010000011.1"/>
</dbReference>
<evidence type="ECO:0000256" key="1">
    <source>
        <dbReference type="SAM" id="MobiDB-lite"/>
    </source>
</evidence>
<dbReference type="Proteomes" id="UP001595803">
    <property type="component" value="Unassembled WGS sequence"/>
</dbReference>
<gene>
    <name evidence="2" type="ORF">ACFOSB_11340</name>
</gene>
<organism evidence="2 3">
    <name type="scientific">Deinococcus rufus</name>
    <dbReference type="NCBI Taxonomy" id="2136097"/>
    <lineage>
        <taxon>Bacteria</taxon>
        <taxon>Thermotogati</taxon>
        <taxon>Deinococcota</taxon>
        <taxon>Deinococci</taxon>
        <taxon>Deinococcales</taxon>
        <taxon>Deinococcaceae</taxon>
        <taxon>Deinococcus</taxon>
    </lineage>
</organism>
<accession>A0ABV7Z7R2</accession>
<protein>
    <submittedName>
        <fullName evidence="2">Uncharacterized protein</fullName>
    </submittedName>
</protein>
<reference evidence="3" key="1">
    <citation type="journal article" date="2019" name="Int. J. Syst. Evol. Microbiol.">
        <title>The Global Catalogue of Microorganisms (GCM) 10K type strain sequencing project: providing services to taxonomists for standard genome sequencing and annotation.</title>
        <authorList>
            <consortium name="The Broad Institute Genomics Platform"/>
            <consortium name="The Broad Institute Genome Sequencing Center for Infectious Disease"/>
            <person name="Wu L."/>
            <person name="Ma J."/>
        </authorList>
    </citation>
    <scope>NUCLEOTIDE SEQUENCE [LARGE SCALE GENOMIC DNA]</scope>
    <source>
        <strain evidence="3">CCTCC AB 2017081</strain>
    </source>
</reference>
<comment type="caution">
    <text evidence="2">The sequence shown here is derived from an EMBL/GenBank/DDBJ whole genome shotgun (WGS) entry which is preliminary data.</text>
</comment>
<evidence type="ECO:0000313" key="2">
    <source>
        <dbReference type="EMBL" id="MFC3833451.1"/>
    </source>
</evidence>
<keyword evidence="3" id="KW-1185">Reference proteome</keyword>
<dbReference type="EMBL" id="JBHRZG010000011">
    <property type="protein sequence ID" value="MFC3833451.1"/>
    <property type="molecule type" value="Genomic_DNA"/>
</dbReference>
<name>A0ABV7Z7R2_9DEIO</name>
<proteinExistence type="predicted"/>
<evidence type="ECO:0000313" key="3">
    <source>
        <dbReference type="Proteomes" id="UP001595803"/>
    </source>
</evidence>
<feature type="region of interest" description="Disordered" evidence="1">
    <location>
        <begin position="1"/>
        <end position="29"/>
    </location>
</feature>
<sequence length="163" mass="17526">MTADDPAPPALERSPRPAGEGSVLLPRPTTPDAVRALPLAARLWHLAPHLPGSLDRSDRVKPQVSALGPISVHAWPTEGSRVQAFPRHAGALAHALLEELHGMGAEIEYGCRDGQWWSGARLRGTEHWAWERTQAQPAPLFPALYVVTGAALQAFVLQAAGLH</sequence>